<protein>
    <recommendedName>
        <fullName evidence="3">Ankyrin</fullName>
    </recommendedName>
</protein>
<evidence type="ECO:0000313" key="1">
    <source>
        <dbReference type="EMBL" id="GJE63231.1"/>
    </source>
</evidence>
<sequence length="166" mass="18487">MIVVRPLSDGSFEELPPQDVTVGEGESAVTIPWQNFSLWTNADARPHGLYIVQTPAPPPGKTRTSYALAWNADQTAVEYRPVFEDQPEPPVTTITPRQMTLALLRCGKLDAVEAILNDPNLPREMKLSWNFATYFDRNDPMLLQMAAAEGWTEAEINQIFTLGATL</sequence>
<proteinExistence type="predicted"/>
<keyword evidence="2" id="KW-1185">Reference proteome</keyword>
<organism evidence="1 2">
    <name type="scientific">Methylorubrum aminovorans</name>
    <dbReference type="NCBI Taxonomy" id="269069"/>
    <lineage>
        <taxon>Bacteria</taxon>
        <taxon>Pseudomonadati</taxon>
        <taxon>Pseudomonadota</taxon>
        <taxon>Alphaproteobacteria</taxon>
        <taxon>Hyphomicrobiales</taxon>
        <taxon>Methylobacteriaceae</taxon>
        <taxon>Methylorubrum</taxon>
    </lineage>
</organism>
<name>A0ABQ4U8X7_9HYPH</name>
<accession>A0ABQ4U8X7</accession>
<evidence type="ECO:0000313" key="2">
    <source>
        <dbReference type="Proteomes" id="UP001055039"/>
    </source>
</evidence>
<evidence type="ECO:0008006" key="3">
    <source>
        <dbReference type="Google" id="ProtNLM"/>
    </source>
</evidence>
<comment type="caution">
    <text evidence="1">The sequence shown here is derived from an EMBL/GenBank/DDBJ whole genome shotgun (WGS) entry which is preliminary data.</text>
</comment>
<dbReference type="Proteomes" id="UP001055039">
    <property type="component" value="Unassembled WGS sequence"/>
</dbReference>
<dbReference type="EMBL" id="BPRC01000001">
    <property type="protein sequence ID" value="GJE63231.1"/>
    <property type="molecule type" value="Genomic_DNA"/>
</dbReference>
<gene>
    <name evidence="1" type="ORF">LNAOJCKE_0425</name>
</gene>
<reference evidence="1" key="1">
    <citation type="journal article" date="2021" name="Front. Microbiol.">
        <title>Comprehensive Comparative Genomics and Phenotyping of Methylobacterium Species.</title>
        <authorList>
            <person name="Alessa O."/>
            <person name="Ogura Y."/>
            <person name="Fujitani Y."/>
            <person name="Takami H."/>
            <person name="Hayashi T."/>
            <person name="Sahin N."/>
            <person name="Tani A."/>
        </authorList>
    </citation>
    <scope>NUCLEOTIDE SEQUENCE</scope>
    <source>
        <strain evidence="1">NBRC 15686</strain>
    </source>
</reference>
<dbReference type="RefSeq" id="WP_238222020.1">
    <property type="nucleotide sequence ID" value="NZ_BAAADH010000020.1"/>
</dbReference>
<reference evidence="1" key="2">
    <citation type="submission" date="2021-08" db="EMBL/GenBank/DDBJ databases">
        <authorList>
            <person name="Tani A."/>
            <person name="Ola A."/>
            <person name="Ogura Y."/>
            <person name="Katsura K."/>
            <person name="Hayashi T."/>
        </authorList>
    </citation>
    <scope>NUCLEOTIDE SEQUENCE</scope>
    <source>
        <strain evidence="1">NBRC 15686</strain>
    </source>
</reference>